<dbReference type="PANTHER" id="PTHR30383">
    <property type="entry name" value="THIOESTERASE 1/PROTEASE 1/LYSOPHOSPHOLIPASE L1"/>
    <property type="match status" value="1"/>
</dbReference>
<name>A0A0F4L1H7_9BIFI</name>
<dbReference type="GO" id="GO:0004622">
    <property type="term" value="F:phosphatidylcholine lysophospholipase activity"/>
    <property type="evidence" value="ECO:0007669"/>
    <property type="project" value="TreeGrafter"/>
</dbReference>
<dbReference type="SUPFAM" id="SSF52266">
    <property type="entry name" value="SGNH hydrolase"/>
    <property type="match status" value="1"/>
</dbReference>
<dbReference type="PANTHER" id="PTHR30383:SF5">
    <property type="entry name" value="SGNH HYDROLASE-TYPE ESTERASE DOMAIN-CONTAINING PROTEIN"/>
    <property type="match status" value="1"/>
</dbReference>
<dbReference type="AlphaFoldDB" id="A0A0F4L1H7"/>
<dbReference type="RefSeq" id="WP_045934927.1">
    <property type="nucleotide sequence ID" value="NZ_KQ033885.1"/>
</dbReference>
<dbReference type="InterPro" id="IPR036514">
    <property type="entry name" value="SGNH_hydro_sf"/>
</dbReference>
<dbReference type="PATRIC" id="fig|1684.5.peg.152"/>
<evidence type="ECO:0000313" key="2">
    <source>
        <dbReference type="EMBL" id="KJY52064.1"/>
    </source>
</evidence>
<feature type="domain" description="SGNH hydrolase-type esterase" evidence="1">
    <location>
        <begin position="13"/>
        <end position="201"/>
    </location>
</feature>
<sequence>MLPFEKNSRIVFCGDSVTDVNRDYKAIPAGWGSFGDGYVNLVHALLTAVYPDRELMIMNEGVSGDDIKLMAARWDRDVLDMKPDYVSVMIGINDVWRHFDGPFRQADLVSLDEFEHTYEDLLGRTEPRVRGLIVMSPFMMEPNKDDPMRAMVDRYAEVARQVADRHKAIYVDVQAAMDHFLEKQSSYILSMDRCHPGIEGHMLVARTWLQAVDFDWERTTFDDEK</sequence>
<dbReference type="Gene3D" id="3.40.50.1110">
    <property type="entry name" value="SGNH hydrolase"/>
    <property type="match status" value="1"/>
</dbReference>
<dbReference type="EMBL" id="JWMF01000003">
    <property type="protein sequence ID" value="KJY52064.1"/>
    <property type="molecule type" value="Genomic_DNA"/>
</dbReference>
<evidence type="ECO:0000313" key="3">
    <source>
        <dbReference type="Proteomes" id="UP000033567"/>
    </source>
</evidence>
<evidence type="ECO:0000259" key="1">
    <source>
        <dbReference type="Pfam" id="PF13472"/>
    </source>
</evidence>
<dbReference type="InterPro" id="IPR013830">
    <property type="entry name" value="SGNH_hydro"/>
</dbReference>
<reference evidence="2 3" key="1">
    <citation type="submission" date="2014-12" db="EMBL/GenBank/DDBJ databases">
        <title>Comparative genomics of the lactic acid bacteria isolated from the honey bee gut.</title>
        <authorList>
            <person name="Ellegaard K.M."/>
            <person name="Tamarit D."/>
            <person name="Javelind E."/>
            <person name="Olofsson T."/>
            <person name="Andersson S.G."/>
            <person name="Vasquez A."/>
        </authorList>
    </citation>
    <scope>NUCLEOTIDE SEQUENCE [LARGE SCALE GENOMIC DNA]</scope>
    <source>
        <strain evidence="2 3">Bin7</strain>
    </source>
</reference>
<dbReference type="InterPro" id="IPR051532">
    <property type="entry name" value="Ester_Hydrolysis_Enzymes"/>
</dbReference>
<accession>A0A0F4L1H7</accession>
<dbReference type="Pfam" id="PF13472">
    <property type="entry name" value="Lipase_GDSL_2"/>
    <property type="match status" value="1"/>
</dbReference>
<keyword evidence="3" id="KW-1185">Reference proteome</keyword>
<proteinExistence type="predicted"/>
<dbReference type="Proteomes" id="UP000033567">
    <property type="component" value="Unassembled WGS sequence"/>
</dbReference>
<organism evidence="2 3">
    <name type="scientific">Bifidobacterium mellis</name>
    <dbReference type="NCBI Taxonomy" id="1293823"/>
    <lineage>
        <taxon>Bacteria</taxon>
        <taxon>Bacillati</taxon>
        <taxon>Actinomycetota</taxon>
        <taxon>Actinomycetes</taxon>
        <taxon>Bifidobacteriales</taxon>
        <taxon>Bifidobacteriaceae</taxon>
        <taxon>Bifidobacterium</taxon>
    </lineage>
</organism>
<gene>
    <name evidence="2" type="ORF">JF70_01440</name>
</gene>
<dbReference type="CDD" id="cd01834">
    <property type="entry name" value="SGNH_hydrolase_like_2"/>
    <property type="match status" value="1"/>
</dbReference>
<comment type="caution">
    <text evidence="2">The sequence shown here is derived from an EMBL/GenBank/DDBJ whole genome shotgun (WGS) entry which is preliminary data.</text>
</comment>
<protein>
    <submittedName>
        <fullName evidence="2">Lipolytic protein G-D-S-L family</fullName>
    </submittedName>
</protein>